<dbReference type="EMBL" id="KL198055">
    <property type="protein sequence ID" value="KDQ11830.1"/>
    <property type="molecule type" value="Genomic_DNA"/>
</dbReference>
<dbReference type="InParanoid" id="A0A067MB00"/>
<name>A0A067MB00_BOTB1</name>
<proteinExistence type="predicted"/>
<gene>
    <name evidence="1" type="ORF">BOTBODRAFT_448102</name>
</gene>
<dbReference type="HOGENOM" id="CLU_1414953_0_0_1"/>
<keyword evidence="2" id="KW-1185">Reference proteome</keyword>
<dbReference type="AlphaFoldDB" id="A0A067MB00"/>
<reference evidence="2" key="1">
    <citation type="journal article" date="2014" name="Proc. Natl. Acad. Sci. U.S.A.">
        <title>Extensive sampling of basidiomycete genomes demonstrates inadequacy of the white-rot/brown-rot paradigm for wood decay fungi.</title>
        <authorList>
            <person name="Riley R."/>
            <person name="Salamov A.A."/>
            <person name="Brown D.W."/>
            <person name="Nagy L.G."/>
            <person name="Floudas D."/>
            <person name="Held B.W."/>
            <person name="Levasseur A."/>
            <person name="Lombard V."/>
            <person name="Morin E."/>
            <person name="Otillar R."/>
            <person name="Lindquist E.A."/>
            <person name="Sun H."/>
            <person name="LaButti K.M."/>
            <person name="Schmutz J."/>
            <person name="Jabbour D."/>
            <person name="Luo H."/>
            <person name="Baker S.E."/>
            <person name="Pisabarro A.G."/>
            <person name="Walton J.D."/>
            <person name="Blanchette R.A."/>
            <person name="Henrissat B."/>
            <person name="Martin F."/>
            <person name="Cullen D."/>
            <person name="Hibbett D.S."/>
            <person name="Grigoriev I.V."/>
        </authorList>
    </citation>
    <scope>NUCLEOTIDE SEQUENCE [LARGE SCALE GENOMIC DNA]</scope>
    <source>
        <strain evidence="2">FD-172 SS1</strain>
    </source>
</reference>
<accession>A0A067MB00</accession>
<evidence type="ECO:0000313" key="1">
    <source>
        <dbReference type="EMBL" id="KDQ11830.1"/>
    </source>
</evidence>
<organism evidence="1 2">
    <name type="scientific">Botryobasidium botryosum (strain FD-172 SS1)</name>
    <dbReference type="NCBI Taxonomy" id="930990"/>
    <lineage>
        <taxon>Eukaryota</taxon>
        <taxon>Fungi</taxon>
        <taxon>Dikarya</taxon>
        <taxon>Basidiomycota</taxon>
        <taxon>Agaricomycotina</taxon>
        <taxon>Agaricomycetes</taxon>
        <taxon>Cantharellales</taxon>
        <taxon>Botryobasidiaceae</taxon>
        <taxon>Botryobasidium</taxon>
    </lineage>
</organism>
<dbReference type="Proteomes" id="UP000027195">
    <property type="component" value="Unassembled WGS sequence"/>
</dbReference>
<evidence type="ECO:0000313" key="2">
    <source>
        <dbReference type="Proteomes" id="UP000027195"/>
    </source>
</evidence>
<sequence length="192" mass="22032">MGPMESLLCRKRLSSRIWRRSCSGTPCERGKARTSKMAERLRCKMVPLVACRPILRAKWKHVLEGVLHLERWWQLIHGRGREWPGGRHKRRRTRKNGIWHVGAAVPYTPVGSWPALGYCYKNTHSCSWPLTRVWHRDVGYRFCLALWAKGPECGSAGRSREERVWGSLAAARLARHAGARCSVIKAENGRAR</sequence>
<protein>
    <submittedName>
        <fullName evidence="1">Uncharacterized protein</fullName>
    </submittedName>
</protein>